<evidence type="ECO:0000256" key="2">
    <source>
        <dbReference type="ARBA" id="ARBA00022448"/>
    </source>
</evidence>
<keyword evidence="2" id="KW-0813">Transport</keyword>
<proteinExistence type="inferred from homology"/>
<gene>
    <name evidence="5" type="ORF">DYP60_12120</name>
</gene>
<sequence>MKKVSIIALVVLLLGSMVFAAGAKEEATQGPKALKVMLSEEPSSEDALLNTLKDWAAETGNTIDVMVIPYEDQLTKFPLMARNNDLPDLISTTRLTRLYPDEFIDLGKEFDMSIFEPMAVEIIVQDYKSDKKANLPQQFTITNVYYNKDAFNRVGLVAPTVDNPWTFEELVKNAKLLKEKGGVKYGMAMDSSRARYDNLMYANGGSMVEKDGDSFVVTINSPQNIATLEAFIEWNNSFMPKAIWAGGSTDNPADYFRNGDVGIYFSGTWNYNTFYNEIKGMNWGVMPSPVGPAGPSAILGGSGLGVPANAKNKDLAIDFLKWFYTKENFQTYLNRDKGLSSLVGVTYSPADQQVAKDYKVLQSEVSKVSHAFSVDESSMWRNFYDNEYRDAMRQAVNGDISAAKALNDFAELLSKKSGWPLKY</sequence>
<dbReference type="GO" id="GO:0042956">
    <property type="term" value="P:maltodextrin transmembrane transport"/>
    <property type="evidence" value="ECO:0007669"/>
    <property type="project" value="TreeGrafter"/>
</dbReference>
<dbReference type="PANTHER" id="PTHR30061:SF50">
    <property type="entry name" value="MALTOSE_MALTODEXTRIN-BINDING PERIPLASMIC PROTEIN"/>
    <property type="match status" value="1"/>
</dbReference>
<evidence type="ECO:0000256" key="4">
    <source>
        <dbReference type="SAM" id="SignalP"/>
    </source>
</evidence>
<accession>A0A372MFP7</accession>
<dbReference type="SUPFAM" id="SSF53850">
    <property type="entry name" value="Periplasmic binding protein-like II"/>
    <property type="match status" value="1"/>
</dbReference>
<keyword evidence="3 4" id="KW-0732">Signal</keyword>
<dbReference type="EMBL" id="QUWK01000014">
    <property type="protein sequence ID" value="RFU94010.1"/>
    <property type="molecule type" value="Genomic_DNA"/>
</dbReference>
<dbReference type="AlphaFoldDB" id="A0A372MFP7"/>
<evidence type="ECO:0000313" key="5">
    <source>
        <dbReference type="EMBL" id="RFU94010.1"/>
    </source>
</evidence>
<organism evidence="5 6">
    <name type="scientific">Sphaerochaeta halotolerans</name>
    <dbReference type="NCBI Taxonomy" id="2293840"/>
    <lineage>
        <taxon>Bacteria</taxon>
        <taxon>Pseudomonadati</taxon>
        <taxon>Spirochaetota</taxon>
        <taxon>Spirochaetia</taxon>
        <taxon>Spirochaetales</taxon>
        <taxon>Sphaerochaetaceae</taxon>
        <taxon>Sphaerochaeta</taxon>
    </lineage>
</organism>
<dbReference type="GO" id="GO:0055052">
    <property type="term" value="C:ATP-binding cassette (ABC) transporter complex, substrate-binding subunit-containing"/>
    <property type="evidence" value="ECO:0007669"/>
    <property type="project" value="TreeGrafter"/>
</dbReference>
<reference evidence="6" key="1">
    <citation type="submission" date="2018-08" db="EMBL/GenBank/DDBJ databases">
        <authorList>
            <person name="Grouzdev D.S."/>
            <person name="Krutkina M.S."/>
        </authorList>
    </citation>
    <scope>NUCLEOTIDE SEQUENCE [LARGE SCALE GENOMIC DNA]</scope>
    <source>
        <strain evidence="6">4-11</strain>
    </source>
</reference>
<comment type="similarity">
    <text evidence="1">Belongs to the bacterial solute-binding protein 1 family.</text>
</comment>
<dbReference type="Gene3D" id="3.40.190.10">
    <property type="entry name" value="Periplasmic binding protein-like II"/>
    <property type="match status" value="1"/>
</dbReference>
<dbReference type="GO" id="GO:0015768">
    <property type="term" value="P:maltose transport"/>
    <property type="evidence" value="ECO:0007669"/>
    <property type="project" value="TreeGrafter"/>
</dbReference>
<dbReference type="PANTHER" id="PTHR30061">
    <property type="entry name" value="MALTOSE-BINDING PERIPLASMIC PROTEIN"/>
    <property type="match status" value="1"/>
</dbReference>
<comment type="caution">
    <text evidence="5">The sequence shown here is derived from an EMBL/GenBank/DDBJ whole genome shotgun (WGS) entry which is preliminary data.</text>
</comment>
<feature type="signal peptide" evidence="4">
    <location>
        <begin position="1"/>
        <end position="20"/>
    </location>
</feature>
<name>A0A372MFP7_9SPIR</name>
<feature type="chain" id="PRO_5016854054" evidence="4">
    <location>
        <begin position="21"/>
        <end position="423"/>
    </location>
</feature>
<keyword evidence="6" id="KW-1185">Reference proteome</keyword>
<evidence type="ECO:0000256" key="3">
    <source>
        <dbReference type="ARBA" id="ARBA00022729"/>
    </source>
</evidence>
<dbReference type="InterPro" id="IPR006059">
    <property type="entry name" value="SBP"/>
</dbReference>
<evidence type="ECO:0000256" key="1">
    <source>
        <dbReference type="ARBA" id="ARBA00008520"/>
    </source>
</evidence>
<dbReference type="GO" id="GO:1901982">
    <property type="term" value="F:maltose binding"/>
    <property type="evidence" value="ECO:0007669"/>
    <property type="project" value="TreeGrafter"/>
</dbReference>
<protein>
    <submittedName>
        <fullName evidence="5">Extracellular solute-binding protein</fullName>
    </submittedName>
</protein>
<dbReference type="RefSeq" id="WP_117331275.1">
    <property type="nucleotide sequence ID" value="NZ_QUWK01000014.1"/>
</dbReference>
<dbReference type="Pfam" id="PF01547">
    <property type="entry name" value="SBP_bac_1"/>
    <property type="match status" value="1"/>
</dbReference>
<dbReference type="Proteomes" id="UP000264002">
    <property type="component" value="Unassembled WGS sequence"/>
</dbReference>
<evidence type="ECO:0000313" key="6">
    <source>
        <dbReference type="Proteomes" id="UP000264002"/>
    </source>
</evidence>
<reference evidence="5 6" key="2">
    <citation type="submission" date="2018-09" db="EMBL/GenBank/DDBJ databases">
        <title>Genome of Sphaerochaeta halotolerans strain 4-11.</title>
        <authorList>
            <person name="Nazina T.N."/>
            <person name="Sokolova D.S."/>
        </authorList>
    </citation>
    <scope>NUCLEOTIDE SEQUENCE [LARGE SCALE GENOMIC DNA]</scope>
    <source>
        <strain evidence="5 6">4-11</strain>
    </source>
</reference>